<keyword evidence="10" id="KW-1185">Reference proteome</keyword>
<evidence type="ECO:0000259" key="6">
    <source>
        <dbReference type="Pfam" id="PF12783"/>
    </source>
</evidence>
<dbReference type="OrthoDB" id="294853at2759"/>
<name>A0A1Q8RS56_9PEZI</name>
<feature type="coiled-coil region" evidence="4">
    <location>
        <begin position="7"/>
        <end position="38"/>
    </location>
</feature>
<gene>
    <name evidence="9" type="ORF">CCHL11_06508</name>
</gene>
<feature type="domain" description="Mon2 C-terminal" evidence="7">
    <location>
        <begin position="1024"/>
        <end position="1213"/>
    </location>
</feature>
<feature type="region of interest" description="Disordered" evidence="5">
    <location>
        <begin position="476"/>
        <end position="507"/>
    </location>
</feature>
<dbReference type="Pfam" id="PF16206">
    <property type="entry name" value="Mon2_C"/>
    <property type="match status" value="1"/>
</dbReference>
<dbReference type="InterPro" id="IPR032817">
    <property type="entry name" value="Mon2_C"/>
</dbReference>
<proteinExistence type="inferred from homology"/>
<feature type="domain" description="Mon2/Sec7/BIG1-like dimerisation and cyclophilin-binding" evidence="8">
    <location>
        <begin position="4"/>
        <end position="175"/>
    </location>
</feature>
<evidence type="ECO:0000313" key="9">
    <source>
        <dbReference type="EMBL" id="OLN87013.1"/>
    </source>
</evidence>
<keyword evidence="4" id="KW-0175">Coiled coil</keyword>
<sequence length="1719" mass="186988">MTTQLLATELTNLIQESKRKHNDLRQAAEKSLEELKVLKGANEAQAANELAQRPNFVNPFIIACGTKNAKFTGIAIVCLQRLIVARALPRGKLNQVLEALREATSAGLDVQLKILQALPSLLQNYATDLKGDLLITALNICFILQTSKNAIVNNTSAATLQQLVVSVFDKVVTEDKSGTPGPPAGEAPTGDGTVELRAAALDAHRIFNDLCLMTENQRPEYLRFSGLPQTFGLELIESVLTNHAAVFSTHKEQAHILQIRVMPFIISALKGKPNFATSVRLVRILYTLLRRHINILPSESGDALDILTHLLDQDTAIWKRALCLEVFRGIFSEHALIRRIFVSYDAKEGEKDIFKHLTATFVRLSTEKPSVIGLGHQSTIPVANPYASIASSTDQAMLEASGVTGIIGGTVSSDGSNIGISTQWSSVRVPCIDQLDKTEAPSIPESYIYSLTLSCISSLSEGLAKFILPLTVPVDGRSRKRSGKQDPERDSSAPPQDDADGSRGALERSASFKKNPVPINPLVLEDHPLRNEVKICAAIIEECWPAILATCSTFLYAAMDSEYYHSLVRAFQKFAHVAGLLQLTTPRDAFLTTLGKAAVPPNVFTACLNAGTARPTTPTPSTEAPSSILSNARGLLSVDSLVNQSSPVAEKARQQGLEGNQMTLNTRNLLCLRALLNLGIALGPTLGSSWRIVLETLQQADFVLFSTSKTPGRTPLATKGPDQQAEAEANALLSNFGTEVRAVETAASRLIESTIDFPNDAFGEVVTAVCNLLERANEEKQKGENASQPHSPTSGGAKPPPAGQGQHRRVLSISTAAAAGPNQEDHFALAKLGDIATINIDRLLSYPPDISGWTPLTSELIRILNAPAVNASVRLRAADILVRLALESANVAATMEREQCGNVQLLLLEALRDALLPLQQEDREVTVASHGTDVEIHRVILEGLKNLLENCGETLVSGWDIAFEIIGSIFVNKKFALGERRGSQTVVLMTRSAKLVRSSFNSLQLICSDFLASLPNSCFLILTVTFFWVLSDFLSGKTESLPITADLMQGSSISDLAALAADSENNASDAALWMLLLLRLTTVTADERLELRNSAIQTLLRIFDAYGDKLSPEAWSTCVKSVVFKLLSSIEEELKATASNGSALRDRQDWHETAVVVLNGISDLLATYMELLSSHSSFNALWQELLSHFTKLLDFKVLNINTATYKALGKVIKLDYEPGKPIFDTDTVNAAWGLWSRGTPVALDEEDGKKADNQNCLIAYVAAFHDVYQLVQQGLTVDRVRQMLTLFREALQQATVGAYVNDVEYVTPLQNQVLEAIKMVRTDVAGVPSAMISQVAEFVRLAFSDEALKPQSSTQRRTYVAMSKASMSILQTLILRNASDADIYASDAFLAALSALSKPVVLKYGFPIVTKSIQPWRLATNSILSILEATLPQIRSLEVPRPTLQSTWQMIVEIADGVVSADCNAAPDSADLSDDESFDITSFHKLRELIIPSLGAEAIPDKTRKSYTESLFRTSIVHAPSPTESGLLFGSTDSAGLASLYKKRNGRTVDPTPTRRDRMSYVCVDELFSLVSSYDVSSLQIVVQPPTPAFPPPRSATQLSEAPQTLHIRIARTAAPFLILRVALTIRAYIADQPLRGRMPQPLSQRKELLRILRQLVDLTSESDAIPDTPNVESEGRKHLLRLYPLLVRAVQVAGTSGDEAVLKLCTEALEVVGGELGI</sequence>
<dbReference type="Proteomes" id="UP000186583">
    <property type="component" value="Unassembled WGS sequence"/>
</dbReference>
<evidence type="ECO:0000313" key="10">
    <source>
        <dbReference type="Proteomes" id="UP000186583"/>
    </source>
</evidence>
<reference evidence="9 10" key="1">
    <citation type="submission" date="2016-11" db="EMBL/GenBank/DDBJ databases">
        <title>Draft Genome Assembly of Colletotrichum chlorophyti a pathogen of herbaceous plants.</title>
        <authorList>
            <person name="Gan P."/>
            <person name="Narusaka M."/>
            <person name="Tsushima A."/>
            <person name="Narusaka Y."/>
            <person name="Takano Y."/>
            <person name="Shirasu K."/>
        </authorList>
    </citation>
    <scope>NUCLEOTIDE SEQUENCE [LARGE SCALE GENOMIC DNA]</scope>
    <source>
        <strain evidence="9 10">NTL11</strain>
    </source>
</reference>
<dbReference type="EMBL" id="MPGH01000105">
    <property type="protein sequence ID" value="OLN87013.1"/>
    <property type="molecule type" value="Genomic_DNA"/>
</dbReference>
<dbReference type="InterPro" id="IPR016024">
    <property type="entry name" value="ARM-type_fold"/>
</dbReference>
<evidence type="ECO:0000259" key="8">
    <source>
        <dbReference type="Pfam" id="PF16213"/>
    </source>
</evidence>
<feature type="compositionally biased region" description="Polar residues" evidence="5">
    <location>
        <begin position="784"/>
        <end position="794"/>
    </location>
</feature>
<evidence type="ECO:0000256" key="2">
    <source>
        <dbReference type="ARBA" id="ARBA00022448"/>
    </source>
</evidence>
<evidence type="ECO:0000256" key="5">
    <source>
        <dbReference type="SAM" id="MobiDB-lite"/>
    </source>
</evidence>
<evidence type="ECO:0000256" key="4">
    <source>
        <dbReference type="SAM" id="Coils"/>
    </source>
</evidence>
<dbReference type="Pfam" id="PF12783">
    <property type="entry name" value="Sec7-like_HUS"/>
    <property type="match status" value="1"/>
</dbReference>
<evidence type="ECO:0000259" key="7">
    <source>
        <dbReference type="Pfam" id="PF16206"/>
    </source>
</evidence>
<dbReference type="InterPro" id="IPR032629">
    <property type="entry name" value="DCB_dom"/>
</dbReference>
<feature type="region of interest" description="Disordered" evidence="5">
    <location>
        <begin position="777"/>
        <end position="809"/>
    </location>
</feature>
<organism evidence="9 10">
    <name type="scientific">Colletotrichum chlorophyti</name>
    <dbReference type="NCBI Taxonomy" id="708187"/>
    <lineage>
        <taxon>Eukaryota</taxon>
        <taxon>Fungi</taxon>
        <taxon>Dikarya</taxon>
        <taxon>Ascomycota</taxon>
        <taxon>Pezizomycotina</taxon>
        <taxon>Sordariomycetes</taxon>
        <taxon>Hypocreomycetidae</taxon>
        <taxon>Glomerellales</taxon>
        <taxon>Glomerellaceae</taxon>
        <taxon>Colletotrichum</taxon>
    </lineage>
</organism>
<dbReference type="PANTHER" id="PTHR10663:SF333">
    <property type="entry name" value="PROTEIN MON2 HOMOLOG"/>
    <property type="match status" value="1"/>
</dbReference>
<dbReference type="Pfam" id="PF16213">
    <property type="entry name" value="DCB"/>
    <property type="match status" value="1"/>
</dbReference>
<dbReference type="GO" id="GO:0005794">
    <property type="term" value="C:Golgi apparatus"/>
    <property type="evidence" value="ECO:0007669"/>
    <property type="project" value="UniProtKB-ARBA"/>
</dbReference>
<dbReference type="STRING" id="708187.A0A1Q8RS56"/>
<keyword evidence="2" id="KW-0813">Transport</keyword>
<keyword evidence="3" id="KW-0653">Protein transport</keyword>
<accession>A0A1Q8RS56</accession>
<comment type="caution">
    <text evidence="9">The sequence shown here is derived from an EMBL/GenBank/DDBJ whole genome shotgun (WGS) entry which is preliminary data.</text>
</comment>
<feature type="domain" description="Mon2/Sec7/BIG1-like HUS" evidence="6">
    <location>
        <begin position="200"/>
        <end position="353"/>
    </location>
</feature>
<comment type="similarity">
    <text evidence="1">Belongs to the MON2 family.</text>
</comment>
<dbReference type="GO" id="GO:0015031">
    <property type="term" value="P:protein transport"/>
    <property type="evidence" value="ECO:0007669"/>
    <property type="project" value="UniProtKB-KW"/>
</dbReference>
<evidence type="ECO:0000256" key="3">
    <source>
        <dbReference type="ARBA" id="ARBA00022927"/>
    </source>
</evidence>
<dbReference type="InterPro" id="IPR032691">
    <property type="entry name" value="Mon2/Sec7/BIG1-like_HUS"/>
</dbReference>
<dbReference type="PANTHER" id="PTHR10663">
    <property type="entry name" value="GUANYL-NUCLEOTIDE EXCHANGE FACTOR"/>
    <property type="match status" value="1"/>
</dbReference>
<dbReference type="SUPFAM" id="SSF48371">
    <property type="entry name" value="ARM repeat"/>
    <property type="match status" value="1"/>
</dbReference>
<evidence type="ECO:0000256" key="1">
    <source>
        <dbReference type="ARBA" id="ARBA00008144"/>
    </source>
</evidence>
<protein>
    <submittedName>
        <fullName evidence="9">MON2-like protein</fullName>
    </submittedName>
</protein>